<accession>A0A2P5BAG4</accession>
<comment type="caution">
    <text evidence="1">The sequence shown here is derived from an EMBL/GenBank/DDBJ whole genome shotgun (WGS) entry which is preliminary data.</text>
</comment>
<evidence type="ECO:0000313" key="2">
    <source>
        <dbReference type="Proteomes" id="UP000237105"/>
    </source>
</evidence>
<protein>
    <submittedName>
        <fullName evidence="1">Uncharacterized protein</fullName>
    </submittedName>
</protein>
<organism evidence="1 2">
    <name type="scientific">Parasponia andersonii</name>
    <name type="common">Sponia andersonii</name>
    <dbReference type="NCBI Taxonomy" id="3476"/>
    <lineage>
        <taxon>Eukaryota</taxon>
        <taxon>Viridiplantae</taxon>
        <taxon>Streptophyta</taxon>
        <taxon>Embryophyta</taxon>
        <taxon>Tracheophyta</taxon>
        <taxon>Spermatophyta</taxon>
        <taxon>Magnoliopsida</taxon>
        <taxon>eudicotyledons</taxon>
        <taxon>Gunneridae</taxon>
        <taxon>Pentapetalae</taxon>
        <taxon>rosids</taxon>
        <taxon>fabids</taxon>
        <taxon>Rosales</taxon>
        <taxon>Cannabaceae</taxon>
        <taxon>Parasponia</taxon>
    </lineage>
</organism>
<evidence type="ECO:0000313" key="1">
    <source>
        <dbReference type="EMBL" id="PON45780.1"/>
    </source>
</evidence>
<proteinExistence type="predicted"/>
<dbReference type="Proteomes" id="UP000237105">
    <property type="component" value="Unassembled WGS sequence"/>
</dbReference>
<keyword evidence="2" id="KW-1185">Reference proteome</keyword>
<dbReference type="AlphaFoldDB" id="A0A2P5BAG4"/>
<sequence length="93" mass="10697">MYKYSTFNSIIGYHCFNQIIKTTFGNYFDYFLSQLSSHDTNPAALTLPSSHRLLLPAHRRRVCRFHYQSPPPESPYHCASAGHCRLAYAAARL</sequence>
<dbReference type="EMBL" id="JXTB01000324">
    <property type="protein sequence ID" value="PON45780.1"/>
    <property type="molecule type" value="Genomic_DNA"/>
</dbReference>
<name>A0A2P5BAG4_PARAD</name>
<reference evidence="2" key="1">
    <citation type="submission" date="2016-06" db="EMBL/GenBank/DDBJ databases">
        <title>Parallel loss of symbiosis genes in relatives of nitrogen-fixing non-legume Parasponia.</title>
        <authorList>
            <person name="Van Velzen R."/>
            <person name="Holmer R."/>
            <person name="Bu F."/>
            <person name="Rutten L."/>
            <person name="Van Zeijl A."/>
            <person name="Liu W."/>
            <person name="Santuari L."/>
            <person name="Cao Q."/>
            <person name="Sharma T."/>
            <person name="Shen D."/>
            <person name="Roswanjaya Y."/>
            <person name="Wardhani T."/>
            <person name="Kalhor M.S."/>
            <person name="Jansen J."/>
            <person name="Van den Hoogen J."/>
            <person name="Gungor B."/>
            <person name="Hartog M."/>
            <person name="Hontelez J."/>
            <person name="Verver J."/>
            <person name="Yang W.-C."/>
            <person name="Schijlen E."/>
            <person name="Repin R."/>
            <person name="Schilthuizen M."/>
            <person name="Schranz E."/>
            <person name="Heidstra R."/>
            <person name="Miyata K."/>
            <person name="Fedorova E."/>
            <person name="Kohlen W."/>
            <person name="Bisseling T."/>
            <person name="Smit S."/>
            <person name="Geurts R."/>
        </authorList>
    </citation>
    <scope>NUCLEOTIDE SEQUENCE [LARGE SCALE GENOMIC DNA]</scope>
    <source>
        <strain evidence="2">cv. WU1-14</strain>
    </source>
</reference>
<gene>
    <name evidence="1" type="ORF">PanWU01x14_256550</name>
</gene>